<evidence type="ECO:0000256" key="2">
    <source>
        <dbReference type="ARBA" id="ARBA00012729"/>
    </source>
</evidence>
<keyword evidence="3 8" id="KW-0378">Hydrolase</keyword>
<evidence type="ECO:0000256" key="9">
    <source>
        <dbReference type="RuleBase" id="RU004453"/>
    </source>
</evidence>
<keyword evidence="13" id="KW-1185">Reference proteome</keyword>
<dbReference type="PANTHER" id="PTHR45708:SF49">
    <property type="entry name" value="ENDOCHITINASE"/>
    <property type="match status" value="1"/>
</dbReference>
<reference evidence="12" key="1">
    <citation type="submission" date="2020-12" db="EMBL/GenBank/DDBJ databases">
        <title>Metabolic potential, ecology and presence of endohyphal bacteria is reflected in genomic diversity of Mucoromycotina.</title>
        <authorList>
            <person name="Muszewska A."/>
            <person name="Okrasinska A."/>
            <person name="Steczkiewicz K."/>
            <person name="Drgas O."/>
            <person name="Orlowska M."/>
            <person name="Perlinska-Lenart U."/>
            <person name="Aleksandrzak-Piekarczyk T."/>
            <person name="Szatraj K."/>
            <person name="Zielenkiewicz U."/>
            <person name="Pilsyk S."/>
            <person name="Malc E."/>
            <person name="Mieczkowski P."/>
            <person name="Kruszewska J.S."/>
            <person name="Biernat P."/>
            <person name="Pawlowska J."/>
        </authorList>
    </citation>
    <scope>NUCLEOTIDE SEQUENCE</scope>
    <source>
        <strain evidence="12">WA0000017839</strain>
    </source>
</reference>
<proteinExistence type="inferred from homology"/>
<dbReference type="GO" id="GO:0008061">
    <property type="term" value="F:chitin binding"/>
    <property type="evidence" value="ECO:0007669"/>
    <property type="project" value="InterPro"/>
</dbReference>
<feature type="region of interest" description="Disordered" evidence="10">
    <location>
        <begin position="369"/>
        <end position="396"/>
    </location>
</feature>
<dbReference type="InterPro" id="IPR001579">
    <property type="entry name" value="Glyco_hydro_18_chit_AS"/>
</dbReference>
<comment type="caution">
    <text evidence="12">The sequence shown here is derived from an EMBL/GenBank/DDBJ whole genome shotgun (WGS) entry which is preliminary data.</text>
</comment>
<dbReference type="InterPro" id="IPR017853">
    <property type="entry name" value="GH"/>
</dbReference>
<evidence type="ECO:0000256" key="7">
    <source>
        <dbReference type="ARBA" id="ARBA00023326"/>
    </source>
</evidence>
<dbReference type="EMBL" id="JAEPRD010000036">
    <property type="protein sequence ID" value="KAG2205516.1"/>
    <property type="molecule type" value="Genomic_DNA"/>
</dbReference>
<evidence type="ECO:0000256" key="4">
    <source>
        <dbReference type="ARBA" id="ARBA00023024"/>
    </source>
</evidence>
<dbReference type="SUPFAM" id="SSF51445">
    <property type="entry name" value="(Trans)glycosidases"/>
    <property type="match status" value="1"/>
</dbReference>
<keyword evidence="6 8" id="KW-0326">Glycosidase</keyword>
<evidence type="ECO:0000256" key="1">
    <source>
        <dbReference type="ARBA" id="ARBA00000822"/>
    </source>
</evidence>
<dbReference type="Gene3D" id="3.20.20.80">
    <property type="entry name" value="Glycosidases"/>
    <property type="match status" value="1"/>
</dbReference>
<keyword evidence="5" id="KW-0119">Carbohydrate metabolism</keyword>
<gene>
    <name evidence="12" type="ORF">INT47_005890</name>
</gene>
<dbReference type="AlphaFoldDB" id="A0A8H7R9E0"/>
<dbReference type="InterPro" id="IPR005089">
    <property type="entry name" value="CBM19"/>
</dbReference>
<evidence type="ECO:0000256" key="10">
    <source>
        <dbReference type="SAM" id="MobiDB-lite"/>
    </source>
</evidence>
<dbReference type="PROSITE" id="PS51910">
    <property type="entry name" value="GH18_2"/>
    <property type="match status" value="1"/>
</dbReference>
<keyword evidence="4" id="KW-0146">Chitin degradation</keyword>
<dbReference type="GO" id="GO:0006032">
    <property type="term" value="P:chitin catabolic process"/>
    <property type="evidence" value="ECO:0007669"/>
    <property type="project" value="UniProtKB-KW"/>
</dbReference>
<evidence type="ECO:0000259" key="11">
    <source>
        <dbReference type="PROSITE" id="PS51910"/>
    </source>
</evidence>
<comment type="similarity">
    <text evidence="9">Belongs to the glycosyl hydrolase 18 family.</text>
</comment>
<dbReference type="GO" id="GO:0000272">
    <property type="term" value="P:polysaccharide catabolic process"/>
    <property type="evidence" value="ECO:0007669"/>
    <property type="project" value="UniProtKB-KW"/>
</dbReference>
<dbReference type="OrthoDB" id="6020543at2759"/>
<dbReference type="InterPro" id="IPR001223">
    <property type="entry name" value="Glyco_hydro18_cat"/>
</dbReference>
<evidence type="ECO:0000256" key="3">
    <source>
        <dbReference type="ARBA" id="ARBA00022801"/>
    </source>
</evidence>
<organism evidence="12 13">
    <name type="scientific">Mucor saturninus</name>
    <dbReference type="NCBI Taxonomy" id="64648"/>
    <lineage>
        <taxon>Eukaryota</taxon>
        <taxon>Fungi</taxon>
        <taxon>Fungi incertae sedis</taxon>
        <taxon>Mucoromycota</taxon>
        <taxon>Mucoromycotina</taxon>
        <taxon>Mucoromycetes</taxon>
        <taxon>Mucorales</taxon>
        <taxon>Mucorineae</taxon>
        <taxon>Mucoraceae</taxon>
        <taxon>Mucor</taxon>
    </lineage>
</organism>
<evidence type="ECO:0000256" key="8">
    <source>
        <dbReference type="RuleBase" id="RU000489"/>
    </source>
</evidence>
<dbReference type="Pfam" id="PF03427">
    <property type="entry name" value="CBM_19"/>
    <property type="match status" value="1"/>
</dbReference>
<evidence type="ECO:0000256" key="5">
    <source>
        <dbReference type="ARBA" id="ARBA00023277"/>
    </source>
</evidence>
<dbReference type="EC" id="3.2.1.14" evidence="2"/>
<feature type="domain" description="GH18" evidence="11">
    <location>
        <begin position="4"/>
        <end position="263"/>
    </location>
</feature>
<dbReference type="InterPro" id="IPR050542">
    <property type="entry name" value="Glycosyl_Hydrlase18_Chitinase"/>
</dbReference>
<dbReference type="Proteomes" id="UP000603453">
    <property type="component" value="Unassembled WGS sequence"/>
</dbReference>
<dbReference type="PANTHER" id="PTHR45708">
    <property type="entry name" value="ENDOCHITINASE"/>
    <property type="match status" value="1"/>
</dbReference>
<comment type="catalytic activity">
    <reaction evidence="1">
        <text>Random endo-hydrolysis of N-acetyl-beta-D-glucosaminide (1-&gt;4)-beta-linkages in chitin and chitodextrins.</text>
        <dbReference type="EC" id="3.2.1.14"/>
    </reaction>
</comment>
<evidence type="ECO:0000313" key="12">
    <source>
        <dbReference type="EMBL" id="KAG2205516.1"/>
    </source>
</evidence>
<dbReference type="GO" id="GO:0005576">
    <property type="term" value="C:extracellular region"/>
    <property type="evidence" value="ECO:0007669"/>
    <property type="project" value="TreeGrafter"/>
</dbReference>
<dbReference type="PROSITE" id="PS01095">
    <property type="entry name" value="GH18_1"/>
    <property type="match status" value="1"/>
</dbReference>
<sequence>MNYGKSPYLITATLKIQISLLSHFCTNLPVPLTHILFCFAGTQLLDCPQMEAEIKYCQSKQKKIILSMGGATPAYGISSMKEGEDLADELWNTFAGGKGPSRPFGDVSIDGFDLDIENGEKAGYTAFVNKMRKNYETDTSKTYYIAAAPQCPYPDYFVGDTLNDAWIDFVMIQFYNNYCNVVNTAAFNYHEWDTWAQTRSVNKNVRLFVGIPGSPTAANRGYVPYTQLVSTIQPLQSMNSFGGIMVWDVSQAYGNTQDVLPHYAQGITRLIKGKKSDQPSIELAPVTIGLSPEGTTVAIPTPTLITVISTVTSTLQLSCLVTRDILYTTHVPSTATPGVLAESVLTMKSCVTPDTSSSTLIVASSTDTDTISSRSTHDTLSMSSSSSTDSSRITSDTTTIPLSTSVQSLNVAPADFPTTACDSEGLFQCRGSSGFSQCVYGHYVFKACPPGTVCKENSGMKPASIFCDFP</sequence>
<keyword evidence="7" id="KW-0624">Polysaccharide degradation</keyword>
<evidence type="ECO:0000313" key="13">
    <source>
        <dbReference type="Proteomes" id="UP000603453"/>
    </source>
</evidence>
<name>A0A8H7R9E0_9FUNG</name>
<accession>A0A8H7R9E0</accession>
<dbReference type="GO" id="GO:0008843">
    <property type="term" value="F:endochitinase activity"/>
    <property type="evidence" value="ECO:0007669"/>
    <property type="project" value="UniProtKB-EC"/>
</dbReference>
<dbReference type="Pfam" id="PF00704">
    <property type="entry name" value="Glyco_hydro_18"/>
    <property type="match status" value="1"/>
</dbReference>
<protein>
    <recommendedName>
        <fullName evidence="2">chitinase</fullName>
        <ecNumber evidence="2">3.2.1.14</ecNumber>
    </recommendedName>
</protein>
<evidence type="ECO:0000256" key="6">
    <source>
        <dbReference type="ARBA" id="ARBA00023295"/>
    </source>
</evidence>